<evidence type="ECO:0000256" key="13">
    <source>
        <dbReference type="ARBA" id="ARBA00023239"/>
    </source>
</evidence>
<dbReference type="InterPro" id="IPR050067">
    <property type="entry name" value="IPM_dehydratase_rel_enz"/>
</dbReference>
<evidence type="ECO:0000256" key="14">
    <source>
        <dbReference type="ARBA" id="ARBA00023304"/>
    </source>
</evidence>
<dbReference type="Proteomes" id="UP000027100">
    <property type="component" value="Unassembled WGS sequence"/>
</dbReference>
<evidence type="ECO:0000313" key="16">
    <source>
        <dbReference type="EMBL" id="KCZ98158.1"/>
    </source>
</evidence>
<comment type="pathway">
    <text evidence="4">Amino-acid biosynthesis; L-leucine biosynthesis; L-leucine from 3-methyl-2-oxobutanoate: step 2/4.</text>
</comment>
<dbReference type="GO" id="GO:0003861">
    <property type="term" value="F:3-isopropylmalate dehydratase activity"/>
    <property type="evidence" value="ECO:0007669"/>
    <property type="project" value="UniProtKB-EC"/>
</dbReference>
<dbReference type="InterPro" id="IPR001030">
    <property type="entry name" value="Acoase/IPM_deHydtase_lsu_aba"/>
</dbReference>
<dbReference type="PRINTS" id="PR00415">
    <property type="entry name" value="ACONITASE"/>
</dbReference>
<dbReference type="GO" id="GO:0016853">
    <property type="term" value="F:isomerase activity"/>
    <property type="evidence" value="ECO:0007669"/>
    <property type="project" value="UniProtKB-KW"/>
</dbReference>
<dbReference type="GO" id="GO:0046872">
    <property type="term" value="F:metal ion binding"/>
    <property type="evidence" value="ECO:0007669"/>
    <property type="project" value="UniProtKB-KW"/>
</dbReference>
<keyword evidence="16" id="KW-0413">Isomerase</keyword>
<dbReference type="EMBL" id="ARYM01000012">
    <property type="protein sequence ID" value="KCZ98158.1"/>
    <property type="molecule type" value="Genomic_DNA"/>
</dbReference>
<dbReference type="PATRIC" id="fig|1280954.3.peg.2262"/>
<evidence type="ECO:0000256" key="9">
    <source>
        <dbReference type="ARBA" id="ARBA00022605"/>
    </source>
</evidence>
<evidence type="ECO:0000256" key="7">
    <source>
        <dbReference type="ARBA" id="ARBA00022430"/>
    </source>
</evidence>
<evidence type="ECO:0000256" key="1">
    <source>
        <dbReference type="ARBA" id="ARBA00000491"/>
    </source>
</evidence>
<evidence type="ECO:0000313" key="17">
    <source>
        <dbReference type="Proteomes" id="UP000027100"/>
    </source>
</evidence>
<dbReference type="eggNOG" id="COG0065">
    <property type="taxonomic scope" value="Bacteria"/>
</dbReference>
<comment type="subunit">
    <text evidence="5">Heterodimer of LeuC and LeuD.</text>
</comment>
<keyword evidence="10" id="KW-0479">Metal-binding</keyword>
<dbReference type="Gene3D" id="3.30.499.10">
    <property type="entry name" value="Aconitase, domain 3"/>
    <property type="match status" value="2"/>
</dbReference>
<evidence type="ECO:0000256" key="11">
    <source>
        <dbReference type="ARBA" id="ARBA00023004"/>
    </source>
</evidence>
<dbReference type="PANTHER" id="PTHR43822:SF9">
    <property type="entry name" value="3-ISOPROPYLMALATE DEHYDRATASE"/>
    <property type="match status" value="1"/>
</dbReference>
<accession>A0A062VCY3</accession>
<keyword evidence="8" id="KW-0004">4Fe-4S</keyword>
<dbReference type="InterPro" id="IPR015931">
    <property type="entry name" value="Acnase/IPM_dHydase_lsu_aba_1/3"/>
</dbReference>
<evidence type="ECO:0000256" key="8">
    <source>
        <dbReference type="ARBA" id="ARBA00022485"/>
    </source>
</evidence>
<keyword evidence="9" id="KW-0028">Amino-acid biosynthesis</keyword>
<proteinExistence type="predicted"/>
<reference evidence="16 17" key="1">
    <citation type="journal article" date="2014" name="Antonie Van Leeuwenhoek">
        <title>Hyphomonas beringensis sp. nov. and Hyphomonas chukchiensis sp. nov., isolated from surface seawater of the Bering Sea and Chukchi Sea.</title>
        <authorList>
            <person name="Li C."/>
            <person name="Lai Q."/>
            <person name="Li G."/>
            <person name="Dong C."/>
            <person name="Wang J."/>
            <person name="Liao Y."/>
            <person name="Shao Z."/>
        </authorList>
    </citation>
    <scope>NUCLEOTIDE SEQUENCE [LARGE SCALE GENOMIC DNA]</scope>
    <source>
        <strain evidence="16 17">PS728</strain>
    </source>
</reference>
<comment type="function">
    <text evidence="3">Catalyzes the isomerization between 2-isopropylmalate and 3-isopropylmalate, via the formation of 2-isopropylmaleate.</text>
</comment>
<dbReference type="NCBIfam" id="NF009116">
    <property type="entry name" value="PRK12466.1"/>
    <property type="match status" value="1"/>
</dbReference>
<feature type="domain" description="Aconitase/3-isopropylmalate dehydratase large subunit alpha/beta/alpha" evidence="15">
    <location>
        <begin position="6"/>
        <end position="448"/>
    </location>
</feature>
<dbReference type="GO" id="GO:0051539">
    <property type="term" value="F:4 iron, 4 sulfur cluster binding"/>
    <property type="evidence" value="ECO:0007669"/>
    <property type="project" value="UniProtKB-KW"/>
</dbReference>
<gene>
    <name evidence="16" type="ORF">HPO_11164</name>
</gene>
<comment type="catalytic activity">
    <reaction evidence="1">
        <text>(2R,3S)-3-isopropylmalate = (2S)-2-isopropylmalate</text>
        <dbReference type="Rhea" id="RHEA:32287"/>
        <dbReference type="ChEBI" id="CHEBI:1178"/>
        <dbReference type="ChEBI" id="CHEBI:35121"/>
        <dbReference type="EC" id="4.2.1.33"/>
    </reaction>
</comment>
<evidence type="ECO:0000259" key="15">
    <source>
        <dbReference type="Pfam" id="PF00330"/>
    </source>
</evidence>
<keyword evidence="12" id="KW-0411">Iron-sulfur</keyword>
<dbReference type="GO" id="GO:0009098">
    <property type="term" value="P:L-leucine biosynthetic process"/>
    <property type="evidence" value="ECO:0007669"/>
    <property type="project" value="UniProtKB-KW"/>
</dbReference>
<name>A0A062VCY3_9PROT</name>
<evidence type="ECO:0000256" key="5">
    <source>
        <dbReference type="ARBA" id="ARBA00011271"/>
    </source>
</evidence>
<keyword evidence="13 16" id="KW-0456">Lyase</keyword>
<dbReference type="EC" id="4.2.1.33" evidence="6"/>
<dbReference type="RefSeq" id="WP_035598568.1">
    <property type="nucleotide sequence ID" value="NZ_ARYM01000012.1"/>
</dbReference>
<dbReference type="InterPro" id="IPR036008">
    <property type="entry name" value="Aconitase_4Fe-4S_dom"/>
</dbReference>
<organism evidence="16 17">
    <name type="scientific">Hyphomonas polymorpha PS728</name>
    <dbReference type="NCBI Taxonomy" id="1280954"/>
    <lineage>
        <taxon>Bacteria</taxon>
        <taxon>Pseudomonadati</taxon>
        <taxon>Pseudomonadota</taxon>
        <taxon>Alphaproteobacteria</taxon>
        <taxon>Hyphomonadales</taxon>
        <taxon>Hyphomonadaceae</taxon>
        <taxon>Hyphomonas</taxon>
    </lineage>
</organism>
<keyword evidence="17" id="KW-1185">Reference proteome</keyword>
<dbReference type="SUPFAM" id="SSF53732">
    <property type="entry name" value="Aconitase iron-sulfur domain"/>
    <property type="match status" value="1"/>
</dbReference>
<sequence length="463" mass="48264">MATLFDKLWDLHRVGDAGDGEDLIAIDRLLLHERTGGVALKSLAANGHPVLDPARVFSIMDHIVSFRHGRGRNEARSPGGEAFILETREMAQKAGIHLIDTDSPAQGIVHVVAPELGIALPGLTLVCPDSHTCSLGALGALAWGIGSSDAEHAMATGTLRAAKPRQMHIRVSGNLAPGVSGKDLALYIIARFGADGGKRCAIEYSGDAIRDLSIEGRLTLCNMAVEFAAFTALVAPDAKTLDYIRGRVFAPSAAQEEAALAHWEELCTDPGAVFDEVLEVDAGKVQPQVSWGTSPEDTTALREAIPADASTRALSYMGLKPGQSVYGLPIGGAFIGSCTNGRLSDLKAAAEILKGRRIAPGVRAVCVPGSQAVSREAEALGIDRIFIEAGFEWGAPGCAMCFYAGGETFPPGTRVMSSTNRNFEGRQGPGVRTHLASPAVVAASAVAGMICAPSDILVAGGVA</sequence>
<evidence type="ECO:0000256" key="12">
    <source>
        <dbReference type="ARBA" id="ARBA00023014"/>
    </source>
</evidence>
<comment type="caution">
    <text evidence="16">The sequence shown here is derived from an EMBL/GenBank/DDBJ whole genome shotgun (WGS) entry which is preliminary data.</text>
</comment>
<keyword evidence="11" id="KW-0408">Iron</keyword>
<evidence type="ECO:0000256" key="4">
    <source>
        <dbReference type="ARBA" id="ARBA00004729"/>
    </source>
</evidence>
<keyword evidence="14" id="KW-0100">Branched-chain amino acid biosynthesis</keyword>
<evidence type="ECO:0000256" key="3">
    <source>
        <dbReference type="ARBA" id="ARBA00002695"/>
    </source>
</evidence>
<dbReference type="PROSITE" id="PS00450">
    <property type="entry name" value="ACONITASE_1"/>
    <property type="match status" value="1"/>
</dbReference>
<dbReference type="OrthoDB" id="9802769at2"/>
<evidence type="ECO:0000256" key="2">
    <source>
        <dbReference type="ARBA" id="ARBA00001966"/>
    </source>
</evidence>
<comment type="cofactor">
    <cofactor evidence="2">
        <name>[4Fe-4S] cluster</name>
        <dbReference type="ChEBI" id="CHEBI:49883"/>
    </cofactor>
</comment>
<dbReference type="PANTHER" id="PTHR43822">
    <property type="entry name" value="HOMOACONITASE, MITOCHONDRIAL-RELATED"/>
    <property type="match status" value="1"/>
</dbReference>
<keyword evidence="7" id="KW-0432">Leucine biosynthesis</keyword>
<dbReference type="AlphaFoldDB" id="A0A062VCY3"/>
<dbReference type="STRING" id="1280954.HPO_11164"/>
<dbReference type="NCBIfam" id="NF004016">
    <property type="entry name" value="PRK05478.1"/>
    <property type="match status" value="1"/>
</dbReference>
<protein>
    <recommendedName>
        <fullName evidence="6">3-isopropylmalate dehydratase</fullName>
        <ecNumber evidence="6">4.2.1.33</ecNumber>
    </recommendedName>
</protein>
<evidence type="ECO:0000256" key="10">
    <source>
        <dbReference type="ARBA" id="ARBA00022723"/>
    </source>
</evidence>
<evidence type="ECO:0000256" key="6">
    <source>
        <dbReference type="ARBA" id="ARBA00011998"/>
    </source>
</evidence>
<dbReference type="InterPro" id="IPR018136">
    <property type="entry name" value="Aconitase_4Fe-4S_BS"/>
</dbReference>
<dbReference type="Pfam" id="PF00330">
    <property type="entry name" value="Aconitase"/>
    <property type="match status" value="1"/>
</dbReference>